<name>A0A0V8JNT1_9BACI</name>
<dbReference type="RefSeq" id="WP_025908234.1">
    <property type="nucleotide sequence ID" value="NZ_KQ758636.1"/>
</dbReference>
<accession>A0A0V8JNT1</accession>
<reference evidence="2 3" key="1">
    <citation type="submission" date="2015-11" db="EMBL/GenBank/DDBJ databases">
        <title>Bacillus caseinolyticus sp nov.</title>
        <authorList>
            <person name="Dastager S.G."/>
            <person name="Mawlankar R."/>
        </authorList>
    </citation>
    <scope>NUCLEOTIDE SEQUENCE [LARGE SCALE GENOMIC DNA]</scope>
    <source>
        <strain evidence="2 3">SGD-V-76</strain>
    </source>
</reference>
<keyword evidence="1" id="KW-0472">Membrane</keyword>
<sequence>MFGSDLYIALVLGITLSLIFTEKTGVLPAGLIVPGYLALIFDQPMMIVVVFVISLLTYVIVVYGISKVVILYGRRKFTAMLITGIAIKVIFDYFYPVLPFEVFELRGIGVIVPGLIANSMQKQGVPLTVGTTVLLSGITFGVMQIYYLF</sequence>
<dbReference type="PRINTS" id="PR01759">
    <property type="entry name" value="CAPSULEPROTC"/>
</dbReference>
<evidence type="ECO:0000256" key="1">
    <source>
        <dbReference type="SAM" id="Phobius"/>
    </source>
</evidence>
<dbReference type="GO" id="GO:0045227">
    <property type="term" value="P:capsule polysaccharide biosynthetic process"/>
    <property type="evidence" value="ECO:0007669"/>
    <property type="project" value="InterPro"/>
</dbReference>
<feature type="transmembrane region" description="Helical" evidence="1">
    <location>
        <begin position="77"/>
        <end position="95"/>
    </location>
</feature>
<dbReference type="Pfam" id="PF14102">
    <property type="entry name" value="Caps_synth_CapC"/>
    <property type="match status" value="1"/>
</dbReference>
<dbReference type="EMBL" id="LNQP01000017">
    <property type="protein sequence ID" value="KSU88662.1"/>
    <property type="molecule type" value="Genomic_DNA"/>
</dbReference>
<keyword evidence="1" id="KW-1133">Transmembrane helix</keyword>
<dbReference type="NCBIfam" id="TIGR04011">
    <property type="entry name" value="poly_gGlu_PgsC"/>
    <property type="match status" value="1"/>
</dbReference>
<dbReference type="Proteomes" id="UP000053681">
    <property type="component" value="Unassembled WGS sequence"/>
</dbReference>
<dbReference type="GeneID" id="93681398"/>
<keyword evidence="1" id="KW-0812">Transmembrane</keyword>
<dbReference type="AlphaFoldDB" id="A0A0V8JNT1"/>
<evidence type="ECO:0000313" key="3">
    <source>
        <dbReference type="Proteomes" id="UP000053681"/>
    </source>
</evidence>
<feature type="transmembrane region" description="Helical" evidence="1">
    <location>
        <begin position="127"/>
        <end position="148"/>
    </location>
</feature>
<dbReference type="InterPro" id="IPR008338">
    <property type="entry name" value="Capsule_biosynth_CapC"/>
</dbReference>
<keyword evidence="3" id="KW-1185">Reference proteome</keyword>
<gene>
    <name evidence="2" type="ORF">AS180_06675</name>
</gene>
<comment type="caution">
    <text evidence="2">The sequence shown here is derived from an EMBL/GenBank/DDBJ whole genome shotgun (WGS) entry which is preliminary data.</text>
</comment>
<proteinExistence type="predicted"/>
<evidence type="ECO:0000313" key="2">
    <source>
        <dbReference type="EMBL" id="KSU88662.1"/>
    </source>
</evidence>
<feature type="transmembrane region" description="Helical" evidence="1">
    <location>
        <begin position="45"/>
        <end position="65"/>
    </location>
</feature>
<dbReference type="GO" id="GO:0016020">
    <property type="term" value="C:membrane"/>
    <property type="evidence" value="ECO:0007669"/>
    <property type="project" value="InterPro"/>
</dbReference>
<protein>
    <submittedName>
        <fullName evidence="2">Poly-gamma-glutamate biosynthesis protein PgsC</fullName>
    </submittedName>
</protein>
<organism evidence="2 3">
    <name type="scientific">Priestia veravalensis</name>
    <dbReference type="NCBI Taxonomy" id="1414648"/>
    <lineage>
        <taxon>Bacteria</taxon>
        <taxon>Bacillati</taxon>
        <taxon>Bacillota</taxon>
        <taxon>Bacilli</taxon>
        <taxon>Bacillales</taxon>
        <taxon>Bacillaceae</taxon>
        <taxon>Priestia</taxon>
    </lineage>
</organism>